<dbReference type="GO" id="GO:0005524">
    <property type="term" value="F:ATP binding"/>
    <property type="evidence" value="ECO:0007669"/>
    <property type="project" value="UniProtKB-UniRule"/>
</dbReference>
<dbReference type="GO" id="GO:0007165">
    <property type="term" value="P:signal transduction"/>
    <property type="evidence" value="ECO:0007669"/>
    <property type="project" value="TreeGrafter"/>
</dbReference>
<protein>
    <recommendedName>
        <fullName evidence="7">Protein kinase domain-containing protein</fullName>
    </recommendedName>
</protein>
<evidence type="ECO:0000256" key="1">
    <source>
        <dbReference type="ARBA" id="ARBA00022679"/>
    </source>
</evidence>
<keyword evidence="9" id="KW-1185">Reference proteome</keyword>
<dbReference type="SUPFAM" id="SSF56112">
    <property type="entry name" value="Protein kinase-like (PK-like)"/>
    <property type="match status" value="1"/>
</dbReference>
<sequence>MEIKSEKSWIRGAIIGSGAFATVSLAMDKLNGELFAVKSMASASHSNACLDNEYTVLNSLDSPYIVKCLGKDYSSENGVELCNLFMEYMPGGSVADLMNKFGGQLEESVIRGFTRGILRGLNYLHTQGIVHCDIKAKNLLVGAGGVVKLGDFGSARIREEKGLSIKHLRGTPLWMAPEVINQVEQGPPSDIWSVGCTVVEMATGRPPWSNVSNPLAAMYRIGCADELPVLPQCLSPQGRDFVVKCLRRDPKQRWTAAQLLNHPFLDEGYHCSALESKICPPSPTSSLDFGGGDWDSCSSSVPILSLEIPRPDKKDSVERPSPRDRIVALAIDCKRPDWCTSFPSGDWITVTPKSPSPNNSEGIILSQSATKIWSLEASGKDRQRECKVASMPIKALPLIDEVQECWENPPHHFAGDYFHGGCHFRAPLKEIRCICDYHEGNAGCTYTRVFDERRRPTRQQHISSSSDTHSCNLISILIPIPVPIQIPIQISLISSHFW</sequence>
<dbReference type="PROSITE" id="PS50011">
    <property type="entry name" value="PROTEIN_KINASE_DOM"/>
    <property type="match status" value="1"/>
</dbReference>
<evidence type="ECO:0000259" key="7">
    <source>
        <dbReference type="PROSITE" id="PS50011"/>
    </source>
</evidence>
<keyword evidence="6" id="KW-0723">Serine/threonine-protein kinase</keyword>
<comment type="caution">
    <text evidence="8">The sequence shown here is derived from an EMBL/GenBank/DDBJ whole genome shotgun (WGS) entry which is preliminary data.</text>
</comment>
<dbReference type="InterPro" id="IPR000719">
    <property type="entry name" value="Prot_kinase_dom"/>
</dbReference>
<dbReference type="Pfam" id="PF00069">
    <property type="entry name" value="Pkinase"/>
    <property type="match status" value="1"/>
</dbReference>
<evidence type="ECO:0000256" key="3">
    <source>
        <dbReference type="ARBA" id="ARBA00022777"/>
    </source>
</evidence>
<dbReference type="Gene3D" id="1.10.510.10">
    <property type="entry name" value="Transferase(Phosphotransferase) domain 1"/>
    <property type="match status" value="1"/>
</dbReference>
<proteinExistence type="inferred from homology"/>
<dbReference type="Proteomes" id="UP000824469">
    <property type="component" value="Unassembled WGS sequence"/>
</dbReference>
<keyword evidence="4 5" id="KW-0067">ATP-binding</keyword>
<keyword evidence="1" id="KW-0808">Transferase</keyword>
<reference evidence="8 9" key="1">
    <citation type="journal article" date="2021" name="Nat. Plants">
        <title>The Taxus genome provides insights into paclitaxel biosynthesis.</title>
        <authorList>
            <person name="Xiong X."/>
            <person name="Gou J."/>
            <person name="Liao Q."/>
            <person name="Li Y."/>
            <person name="Zhou Q."/>
            <person name="Bi G."/>
            <person name="Li C."/>
            <person name="Du R."/>
            <person name="Wang X."/>
            <person name="Sun T."/>
            <person name="Guo L."/>
            <person name="Liang H."/>
            <person name="Lu P."/>
            <person name="Wu Y."/>
            <person name="Zhang Z."/>
            <person name="Ro D.K."/>
            <person name="Shang Y."/>
            <person name="Huang S."/>
            <person name="Yan J."/>
        </authorList>
    </citation>
    <scope>NUCLEOTIDE SEQUENCE [LARGE SCALE GENOMIC DNA]</scope>
    <source>
        <strain evidence="8">Ta-2019</strain>
    </source>
</reference>
<dbReference type="AlphaFoldDB" id="A0AA38LA15"/>
<keyword evidence="2 5" id="KW-0547">Nucleotide-binding</keyword>
<dbReference type="InterPro" id="IPR008271">
    <property type="entry name" value="Ser/Thr_kinase_AS"/>
</dbReference>
<dbReference type="InterPro" id="IPR011009">
    <property type="entry name" value="Kinase-like_dom_sf"/>
</dbReference>
<dbReference type="PROSITE" id="PS00108">
    <property type="entry name" value="PROTEIN_KINASE_ST"/>
    <property type="match status" value="1"/>
</dbReference>
<dbReference type="PANTHER" id="PTHR48011">
    <property type="entry name" value="CCR4-NOT TRANSCRIPTIONAL COMPLEX SUBUNIT CAF120-RELATED"/>
    <property type="match status" value="1"/>
</dbReference>
<dbReference type="PROSITE" id="PS00107">
    <property type="entry name" value="PROTEIN_KINASE_ATP"/>
    <property type="match status" value="1"/>
</dbReference>
<dbReference type="CDD" id="cd06606">
    <property type="entry name" value="STKc_MAPKKK"/>
    <property type="match status" value="1"/>
</dbReference>
<dbReference type="InterPro" id="IPR052751">
    <property type="entry name" value="Plant_MAPKKK"/>
</dbReference>
<organism evidence="8 9">
    <name type="scientific">Taxus chinensis</name>
    <name type="common">Chinese yew</name>
    <name type="synonym">Taxus wallichiana var. chinensis</name>
    <dbReference type="NCBI Taxonomy" id="29808"/>
    <lineage>
        <taxon>Eukaryota</taxon>
        <taxon>Viridiplantae</taxon>
        <taxon>Streptophyta</taxon>
        <taxon>Embryophyta</taxon>
        <taxon>Tracheophyta</taxon>
        <taxon>Spermatophyta</taxon>
        <taxon>Pinopsida</taxon>
        <taxon>Pinidae</taxon>
        <taxon>Conifers II</taxon>
        <taxon>Cupressales</taxon>
        <taxon>Taxaceae</taxon>
        <taxon>Taxus</taxon>
    </lineage>
</organism>
<dbReference type="PANTHER" id="PTHR48011:SF4">
    <property type="entry name" value="MITOGEN-ACTIVATED PROTEIN KINASE KINASE KINASE 19"/>
    <property type="match status" value="1"/>
</dbReference>
<accession>A0AA38LA15</accession>
<comment type="similarity">
    <text evidence="6">Belongs to the protein kinase superfamily.</text>
</comment>
<evidence type="ECO:0000256" key="5">
    <source>
        <dbReference type="PROSITE-ProRule" id="PRU10141"/>
    </source>
</evidence>
<keyword evidence="3" id="KW-0418">Kinase</keyword>
<gene>
    <name evidence="8" type="ORF">KI387_028077</name>
</gene>
<feature type="domain" description="Protein kinase" evidence="7">
    <location>
        <begin position="9"/>
        <end position="265"/>
    </location>
</feature>
<dbReference type="SMART" id="SM00220">
    <property type="entry name" value="S_TKc"/>
    <property type="match status" value="1"/>
</dbReference>
<dbReference type="InterPro" id="IPR017441">
    <property type="entry name" value="Protein_kinase_ATP_BS"/>
</dbReference>
<name>A0AA38LA15_TAXCH</name>
<dbReference type="EMBL" id="JAHRHJ020000006">
    <property type="protein sequence ID" value="KAH9313042.1"/>
    <property type="molecule type" value="Genomic_DNA"/>
</dbReference>
<dbReference type="OMA" id="NMLIHEE"/>
<dbReference type="GO" id="GO:0004674">
    <property type="term" value="F:protein serine/threonine kinase activity"/>
    <property type="evidence" value="ECO:0007669"/>
    <property type="project" value="UniProtKB-KW"/>
</dbReference>
<evidence type="ECO:0000313" key="9">
    <source>
        <dbReference type="Proteomes" id="UP000824469"/>
    </source>
</evidence>
<evidence type="ECO:0000256" key="6">
    <source>
        <dbReference type="RuleBase" id="RU000304"/>
    </source>
</evidence>
<feature type="non-terminal residue" evidence="8">
    <location>
        <position position="498"/>
    </location>
</feature>
<evidence type="ECO:0000313" key="8">
    <source>
        <dbReference type="EMBL" id="KAH9313042.1"/>
    </source>
</evidence>
<feature type="binding site" evidence="5">
    <location>
        <position position="38"/>
    </location>
    <ligand>
        <name>ATP</name>
        <dbReference type="ChEBI" id="CHEBI:30616"/>
    </ligand>
</feature>
<evidence type="ECO:0000256" key="4">
    <source>
        <dbReference type="ARBA" id="ARBA00022840"/>
    </source>
</evidence>
<evidence type="ECO:0000256" key="2">
    <source>
        <dbReference type="ARBA" id="ARBA00022741"/>
    </source>
</evidence>